<keyword evidence="2" id="KW-1185">Reference proteome</keyword>
<accession>A0ABQ3XRL8</accession>
<name>A0ABQ3XRL8_9ACTN</name>
<gene>
    <name evidence="1" type="ORF">Aco03nite_095610</name>
</gene>
<evidence type="ECO:0000313" key="1">
    <source>
        <dbReference type="EMBL" id="GID61157.1"/>
    </source>
</evidence>
<organism evidence="1 2">
    <name type="scientific">Actinoplanes couchii</name>
    <dbReference type="NCBI Taxonomy" id="403638"/>
    <lineage>
        <taxon>Bacteria</taxon>
        <taxon>Bacillati</taxon>
        <taxon>Actinomycetota</taxon>
        <taxon>Actinomycetes</taxon>
        <taxon>Micromonosporales</taxon>
        <taxon>Micromonosporaceae</taxon>
        <taxon>Actinoplanes</taxon>
    </lineage>
</organism>
<dbReference type="Proteomes" id="UP000612282">
    <property type="component" value="Unassembled WGS sequence"/>
</dbReference>
<reference evidence="1 2" key="1">
    <citation type="submission" date="2021-01" db="EMBL/GenBank/DDBJ databases">
        <title>Whole genome shotgun sequence of Actinoplanes couchii NBRC 106145.</title>
        <authorList>
            <person name="Komaki H."/>
            <person name="Tamura T."/>
        </authorList>
    </citation>
    <scope>NUCLEOTIDE SEQUENCE [LARGE SCALE GENOMIC DNA]</scope>
    <source>
        <strain evidence="1 2">NBRC 106145</strain>
    </source>
</reference>
<sequence length="246" mass="27453">MSYDPSLVAIAAATNDALPEPLWLRETPTDDDPVTQIAAALGRAAVTFDTDARDLATIFGDLAVAGGRHLTTVLERATVQHDNLPAALTGLAIRLDRFDRSREHLLTLYAMWRRHRPITLEARRQHLLLRPYEPRCGMAELTTDESRLAWWVCPDRVAADAFAIPSRTRSLVGSIWHSQQGWQVTAFTDPHHLAGAGHLVHQLPPADTQDAACRSLLRWWHWWDSPGWENRTPADLSAADRAALAD</sequence>
<dbReference type="RefSeq" id="WP_203808860.1">
    <property type="nucleotide sequence ID" value="NZ_BAAAQE010000050.1"/>
</dbReference>
<comment type="caution">
    <text evidence="1">The sequence shown here is derived from an EMBL/GenBank/DDBJ whole genome shotgun (WGS) entry which is preliminary data.</text>
</comment>
<evidence type="ECO:0000313" key="2">
    <source>
        <dbReference type="Proteomes" id="UP000612282"/>
    </source>
</evidence>
<protein>
    <submittedName>
        <fullName evidence="1">Uncharacterized protein</fullName>
    </submittedName>
</protein>
<dbReference type="EMBL" id="BOMG01000120">
    <property type="protein sequence ID" value="GID61157.1"/>
    <property type="molecule type" value="Genomic_DNA"/>
</dbReference>
<proteinExistence type="predicted"/>